<proteinExistence type="predicted"/>
<feature type="domain" description="CBS" evidence="3">
    <location>
        <begin position="7"/>
        <end position="67"/>
    </location>
</feature>
<dbReference type="Proteomes" id="UP001652461">
    <property type="component" value="Unassembled WGS sequence"/>
</dbReference>
<name>A0ABT2RUF6_9FIRM</name>
<organism evidence="4 5">
    <name type="scientific">Laedolimicola ammoniilytica</name>
    <dbReference type="NCBI Taxonomy" id="2981771"/>
    <lineage>
        <taxon>Bacteria</taxon>
        <taxon>Bacillati</taxon>
        <taxon>Bacillota</taxon>
        <taxon>Clostridia</taxon>
        <taxon>Lachnospirales</taxon>
        <taxon>Lachnospiraceae</taxon>
        <taxon>Laedolimicola</taxon>
    </lineage>
</organism>
<keyword evidence="1 2" id="KW-0129">CBS domain</keyword>
<evidence type="ECO:0000256" key="2">
    <source>
        <dbReference type="PROSITE-ProRule" id="PRU00703"/>
    </source>
</evidence>
<evidence type="ECO:0000313" key="4">
    <source>
        <dbReference type="EMBL" id="MCU6695945.1"/>
    </source>
</evidence>
<protein>
    <submittedName>
        <fullName evidence="4">CBS domain-containing protein</fullName>
    </submittedName>
</protein>
<dbReference type="SMART" id="SM00116">
    <property type="entry name" value="CBS"/>
    <property type="match status" value="2"/>
</dbReference>
<sequence>MNILFFLKPKAEVSYLYEDFSMRQGLEKLERSGYTAIPVINRHGEYIGIITEGDFLWALKNKFALDLKQTEEVPLTSVKRRMCCEPISIDSNMEDLVTKAMNQNFVPVIDDKGIFIGIVTRKDIIEFCYKAYAKTEQNV</sequence>
<dbReference type="RefSeq" id="WP_158362024.1">
    <property type="nucleotide sequence ID" value="NZ_JAOQKC010000003.1"/>
</dbReference>
<dbReference type="PANTHER" id="PTHR43080:SF26">
    <property type="entry name" value="REGULATORY PROTEIN"/>
    <property type="match status" value="1"/>
</dbReference>
<evidence type="ECO:0000259" key="3">
    <source>
        <dbReference type="PROSITE" id="PS51371"/>
    </source>
</evidence>
<accession>A0ABT2RUF6</accession>
<dbReference type="InterPro" id="IPR000644">
    <property type="entry name" value="CBS_dom"/>
</dbReference>
<comment type="caution">
    <text evidence="4">The sequence shown here is derived from an EMBL/GenBank/DDBJ whole genome shotgun (WGS) entry which is preliminary data.</text>
</comment>
<dbReference type="EMBL" id="JAOQKC010000003">
    <property type="protein sequence ID" value="MCU6695945.1"/>
    <property type="molecule type" value="Genomic_DNA"/>
</dbReference>
<dbReference type="SUPFAM" id="SSF54631">
    <property type="entry name" value="CBS-domain pair"/>
    <property type="match status" value="1"/>
</dbReference>
<dbReference type="CDD" id="cd09834">
    <property type="entry name" value="CBS_pair_bac"/>
    <property type="match status" value="1"/>
</dbReference>
<dbReference type="Pfam" id="PF00571">
    <property type="entry name" value="CBS"/>
    <property type="match status" value="2"/>
</dbReference>
<dbReference type="InterPro" id="IPR046342">
    <property type="entry name" value="CBS_dom_sf"/>
</dbReference>
<keyword evidence="5" id="KW-1185">Reference proteome</keyword>
<dbReference type="PANTHER" id="PTHR43080">
    <property type="entry name" value="CBS DOMAIN-CONTAINING PROTEIN CBSX3, MITOCHONDRIAL"/>
    <property type="match status" value="1"/>
</dbReference>
<reference evidence="4 5" key="1">
    <citation type="journal article" date="2021" name="ISME Commun">
        <title>Automated analysis of genomic sequences facilitates high-throughput and comprehensive description of bacteria.</title>
        <authorList>
            <person name="Hitch T.C.A."/>
        </authorList>
    </citation>
    <scope>NUCLEOTIDE SEQUENCE [LARGE SCALE GENOMIC DNA]</scope>
    <source>
        <strain evidence="4 5">Sanger_04</strain>
    </source>
</reference>
<evidence type="ECO:0000256" key="1">
    <source>
        <dbReference type="ARBA" id="ARBA00023122"/>
    </source>
</evidence>
<evidence type="ECO:0000313" key="5">
    <source>
        <dbReference type="Proteomes" id="UP001652461"/>
    </source>
</evidence>
<gene>
    <name evidence="4" type="ORF">OCV63_03410</name>
</gene>
<dbReference type="Gene3D" id="3.10.580.10">
    <property type="entry name" value="CBS-domain"/>
    <property type="match status" value="1"/>
</dbReference>
<feature type="domain" description="CBS" evidence="3">
    <location>
        <begin position="69"/>
        <end position="135"/>
    </location>
</feature>
<dbReference type="InterPro" id="IPR051257">
    <property type="entry name" value="Diverse_CBS-Domain"/>
</dbReference>
<dbReference type="PROSITE" id="PS51371">
    <property type="entry name" value="CBS"/>
    <property type="match status" value="2"/>
</dbReference>